<sequence>MKFSDVLHLQLDALHLLKHPFYQAWSEGKLTMDTLRIYAQEYYHHVAAFPRYLSSLHSLCSDIKTRQVLLENLIEEEQGEENHPELWLRFANGLGVTREECVNSSHLSTTRDLVEGYFHLVRLNDGTGLGAIYAYERQTPEISRSKIEGLKNHYNLQDEQTFQFFNVHMSTDEWHRTEILKLIEQRNPEDQQRVMYGAQEGAKLLWFFLDGMMKTASKGLQDH</sequence>
<evidence type="ECO:0000256" key="1">
    <source>
        <dbReference type="ARBA" id="ARBA00023002"/>
    </source>
</evidence>
<keyword evidence="1" id="KW-0560">Oxidoreductase</keyword>
<organism evidence="2 3">
    <name type="scientific">Caedimonas varicaedens</name>
    <dbReference type="NCBI Taxonomy" id="1629334"/>
    <lineage>
        <taxon>Bacteria</taxon>
        <taxon>Pseudomonadati</taxon>
        <taxon>Pseudomonadota</taxon>
        <taxon>Alphaproteobacteria</taxon>
        <taxon>Holosporales</taxon>
        <taxon>Caedimonadaceae</taxon>
        <taxon>Caedimonas</taxon>
    </lineage>
</organism>
<dbReference type="GO" id="GO:0016491">
    <property type="term" value="F:oxidoreductase activity"/>
    <property type="evidence" value="ECO:0007669"/>
    <property type="project" value="UniProtKB-KW"/>
</dbReference>
<dbReference type="SMART" id="SM01236">
    <property type="entry name" value="Haem_oxygenase_2"/>
    <property type="match status" value="1"/>
</dbReference>
<dbReference type="InterPro" id="IPR039068">
    <property type="entry name" value="PqqC-like"/>
</dbReference>
<dbReference type="STRING" id="1629334.Cva_00125"/>
<reference evidence="2 3" key="1">
    <citation type="submission" date="2015-03" db="EMBL/GenBank/DDBJ databases">
        <title>Caedibacter varicaedens, whole genome shotgun sequence.</title>
        <authorList>
            <person name="Suzuki H."/>
            <person name="Dapper A.L."/>
            <person name="Gibson A.K."/>
            <person name="Jackson C."/>
            <person name="Lee H."/>
            <person name="Pejaver V.R."/>
            <person name="Doak T."/>
            <person name="Lynch M."/>
        </authorList>
    </citation>
    <scope>NUCLEOTIDE SEQUENCE [LARGE SCALE GENOMIC DNA]</scope>
</reference>
<gene>
    <name evidence="2" type="ORF">Cva_00125</name>
</gene>
<proteinExistence type="predicted"/>
<dbReference type="Gene3D" id="1.20.910.10">
    <property type="entry name" value="Heme oxygenase-like"/>
    <property type="match status" value="1"/>
</dbReference>
<dbReference type="NCBIfam" id="TIGR04305">
    <property type="entry name" value="fol_rel_CADD"/>
    <property type="match status" value="1"/>
</dbReference>
<name>A0A0K8MBE2_9PROT</name>
<evidence type="ECO:0000313" key="2">
    <source>
        <dbReference type="EMBL" id="GAO97493.1"/>
    </source>
</evidence>
<dbReference type="PANTHER" id="PTHR40279">
    <property type="entry name" value="PQQC-LIKE PROTEIN"/>
    <property type="match status" value="1"/>
</dbReference>
<accession>A0A0K8MBE2</accession>
<comment type="caution">
    <text evidence="2">The sequence shown here is derived from an EMBL/GenBank/DDBJ whole genome shotgun (WGS) entry which is preliminary data.</text>
</comment>
<dbReference type="EMBL" id="BBVC01000007">
    <property type="protein sequence ID" value="GAO97493.1"/>
    <property type="molecule type" value="Genomic_DNA"/>
</dbReference>
<dbReference type="SUPFAM" id="SSF48613">
    <property type="entry name" value="Heme oxygenase-like"/>
    <property type="match status" value="1"/>
</dbReference>
<dbReference type="OrthoDB" id="9800756at2"/>
<keyword evidence="3" id="KW-1185">Reference proteome</keyword>
<dbReference type="PANTHER" id="PTHR40279:SF3">
    <property type="entry name" value="4-AMINOBENZOATE SYNTHASE"/>
    <property type="match status" value="1"/>
</dbReference>
<dbReference type="AlphaFoldDB" id="A0A0K8MBE2"/>
<dbReference type="InterPro" id="IPR027572">
    <property type="entry name" value="Fol-rel_CADD"/>
</dbReference>
<dbReference type="Pfam" id="PF14518">
    <property type="entry name" value="Haem_oxygenas_2"/>
    <property type="match status" value="1"/>
</dbReference>
<dbReference type="Proteomes" id="UP000036771">
    <property type="component" value="Unassembled WGS sequence"/>
</dbReference>
<protein>
    <submittedName>
        <fullName evidence="2">PqqC-like protein</fullName>
    </submittedName>
</protein>
<evidence type="ECO:0000313" key="3">
    <source>
        <dbReference type="Proteomes" id="UP000036771"/>
    </source>
</evidence>
<dbReference type="InterPro" id="IPR016084">
    <property type="entry name" value="Haem_Oase-like_multi-hlx"/>
</dbReference>